<feature type="region of interest" description="Disordered" evidence="5">
    <location>
        <begin position="86"/>
        <end position="116"/>
    </location>
</feature>
<feature type="compositionally biased region" description="Low complexity" evidence="5">
    <location>
        <begin position="330"/>
        <end position="341"/>
    </location>
</feature>
<gene>
    <name evidence="7" type="ORF">B5807_11324</name>
</gene>
<keyword evidence="3" id="KW-0862">Zinc</keyword>
<reference evidence="7 8" key="1">
    <citation type="journal article" date="2017" name="Genome Announc.">
        <title>Genome sequence of the saprophytic ascomycete Epicoccum nigrum ICMP 19927 strain isolated from New Zealand.</title>
        <authorList>
            <person name="Fokin M."/>
            <person name="Fleetwood D."/>
            <person name="Weir B.S."/>
            <person name="Villas-Boas S.G."/>
        </authorList>
    </citation>
    <scope>NUCLEOTIDE SEQUENCE [LARGE SCALE GENOMIC DNA]</scope>
    <source>
        <strain evidence="7 8">ICMP 19927</strain>
    </source>
</reference>
<dbReference type="AlphaFoldDB" id="A0A1Y2LJN1"/>
<dbReference type="EMBL" id="KZ107860">
    <property type="protein sequence ID" value="OSS43950.1"/>
    <property type="molecule type" value="Genomic_DNA"/>
</dbReference>
<keyword evidence="1" id="KW-0479">Metal-binding</keyword>
<feature type="region of interest" description="Disordered" evidence="5">
    <location>
        <begin position="377"/>
        <end position="454"/>
    </location>
</feature>
<feature type="region of interest" description="Disordered" evidence="5">
    <location>
        <begin position="195"/>
        <end position="351"/>
    </location>
</feature>
<protein>
    <recommendedName>
        <fullName evidence="6">RING-type domain-containing protein</fullName>
    </recommendedName>
</protein>
<dbReference type="GO" id="GO:0061630">
    <property type="term" value="F:ubiquitin protein ligase activity"/>
    <property type="evidence" value="ECO:0007669"/>
    <property type="project" value="TreeGrafter"/>
</dbReference>
<dbReference type="Proteomes" id="UP000193240">
    <property type="component" value="Unassembled WGS sequence"/>
</dbReference>
<dbReference type="InParanoid" id="A0A1Y2LJN1"/>
<evidence type="ECO:0000256" key="4">
    <source>
        <dbReference type="PROSITE-ProRule" id="PRU00175"/>
    </source>
</evidence>
<dbReference type="InterPro" id="IPR001841">
    <property type="entry name" value="Znf_RING"/>
</dbReference>
<dbReference type="PANTHER" id="PTHR45969:SF69">
    <property type="entry name" value="FINGER DOMAIN PROTEIN, PUTATIVE (AFU_ORTHOLOGUE AFUA_3G12190)-RELATED"/>
    <property type="match status" value="1"/>
</dbReference>
<feature type="compositionally biased region" description="Low complexity" evidence="5">
    <location>
        <begin position="256"/>
        <end position="266"/>
    </location>
</feature>
<proteinExistence type="predicted"/>
<dbReference type="OMA" id="RRMWHAQ"/>
<feature type="compositionally biased region" description="Pro residues" evidence="5">
    <location>
        <begin position="420"/>
        <end position="432"/>
    </location>
</feature>
<feature type="compositionally biased region" description="Low complexity" evidence="5">
    <location>
        <begin position="279"/>
        <end position="293"/>
    </location>
</feature>
<name>A0A1Y2LJN1_EPING</name>
<evidence type="ECO:0000256" key="2">
    <source>
        <dbReference type="ARBA" id="ARBA00022771"/>
    </source>
</evidence>
<dbReference type="PROSITE" id="PS50089">
    <property type="entry name" value="ZF_RING_2"/>
    <property type="match status" value="1"/>
</dbReference>
<dbReference type="GO" id="GO:0008270">
    <property type="term" value="F:zinc ion binding"/>
    <property type="evidence" value="ECO:0007669"/>
    <property type="project" value="UniProtKB-KW"/>
</dbReference>
<accession>A0A1Y2LJN1</accession>
<feature type="domain" description="RING-type" evidence="6">
    <location>
        <begin position="29"/>
        <end position="79"/>
    </location>
</feature>
<dbReference type="Pfam" id="PF13639">
    <property type="entry name" value="zf-RING_2"/>
    <property type="match status" value="1"/>
</dbReference>
<feature type="compositionally biased region" description="Polar residues" evidence="5">
    <location>
        <begin position="86"/>
        <end position="101"/>
    </location>
</feature>
<dbReference type="GO" id="GO:0016567">
    <property type="term" value="P:protein ubiquitination"/>
    <property type="evidence" value="ECO:0007669"/>
    <property type="project" value="TreeGrafter"/>
</dbReference>
<dbReference type="Gene3D" id="3.30.40.10">
    <property type="entry name" value="Zinc/RING finger domain, C3HC4 (zinc finger)"/>
    <property type="match status" value="1"/>
</dbReference>
<evidence type="ECO:0000313" key="8">
    <source>
        <dbReference type="Proteomes" id="UP000193240"/>
    </source>
</evidence>
<keyword evidence="2 4" id="KW-0863">Zinc-finger</keyword>
<evidence type="ECO:0000256" key="1">
    <source>
        <dbReference type="ARBA" id="ARBA00022723"/>
    </source>
</evidence>
<feature type="compositionally biased region" description="Basic and acidic residues" evidence="5">
    <location>
        <begin position="204"/>
        <end position="218"/>
    </location>
</feature>
<keyword evidence="8" id="KW-1185">Reference proteome</keyword>
<evidence type="ECO:0000259" key="6">
    <source>
        <dbReference type="PROSITE" id="PS50089"/>
    </source>
</evidence>
<dbReference type="SUPFAM" id="SSF57850">
    <property type="entry name" value="RING/U-box"/>
    <property type="match status" value="1"/>
</dbReference>
<dbReference type="STRING" id="105696.A0A1Y2LJN1"/>
<dbReference type="PANTHER" id="PTHR45969">
    <property type="entry name" value="RING ZINC FINGER PROTEIN-RELATED"/>
    <property type="match status" value="1"/>
</dbReference>
<evidence type="ECO:0000313" key="7">
    <source>
        <dbReference type="EMBL" id="OSS43950.1"/>
    </source>
</evidence>
<organism evidence="7 8">
    <name type="scientific">Epicoccum nigrum</name>
    <name type="common">Soil fungus</name>
    <name type="synonym">Epicoccum purpurascens</name>
    <dbReference type="NCBI Taxonomy" id="105696"/>
    <lineage>
        <taxon>Eukaryota</taxon>
        <taxon>Fungi</taxon>
        <taxon>Dikarya</taxon>
        <taxon>Ascomycota</taxon>
        <taxon>Pezizomycotina</taxon>
        <taxon>Dothideomycetes</taxon>
        <taxon>Pleosporomycetidae</taxon>
        <taxon>Pleosporales</taxon>
        <taxon>Pleosporineae</taxon>
        <taxon>Didymellaceae</taxon>
        <taxon>Epicoccum</taxon>
    </lineage>
</organism>
<evidence type="ECO:0000256" key="3">
    <source>
        <dbReference type="ARBA" id="ARBA00022833"/>
    </source>
</evidence>
<sequence length="497" mass="54423">MLRRSLTLRTFRATHISSDCQNLSEQDLCCICLAKYDNESHQAVSVTSNSECEHIFGRHCLDAWLDSMRPNKNTCPICRRMWHAQTPTSVPSPRDTNTSQVLEPPAHAQSSARGRSEARVRLRATIQAHAHLQATHNVDVARRVEDLVTSVEALETLERTGVPHLGQDVRVRLHQVQDRLQTFLERNTTTIEIFPSPIVRQSSSRHETLHTTERDPRSLPEPVSAEFHQAQPPNPVLHTRSESGSLTTREILPTESHSSQQHSQLQANTTHASARRSRTSSPPAASSSLPTRPTTRRRASRHNLPAEPSSPPPRRRNVPKPPSPNPAQTPSPATSPTTSNNPPLPPRNTSESTAQIYTSHLPHHSFPNIAELQVTIPRPQPSSASGTRGRVRRPADAPPQRPHSNASPPRRLVQNAATSPPRPTLHPAPSSTPSPSQSSSPPPLPRPSTTSTQGFAYNAQPARAAPQTHSTTAAGRVLRGVGVERGIQGVLSRVTSL</sequence>
<feature type="compositionally biased region" description="Pro residues" evidence="5">
    <location>
        <begin position="319"/>
        <end position="329"/>
    </location>
</feature>
<dbReference type="InterPro" id="IPR013083">
    <property type="entry name" value="Znf_RING/FYVE/PHD"/>
</dbReference>
<evidence type="ECO:0000256" key="5">
    <source>
        <dbReference type="SAM" id="MobiDB-lite"/>
    </source>
</evidence>